<protein>
    <submittedName>
        <fullName evidence="2">Uncharacterized protein</fullName>
    </submittedName>
</protein>
<organism evidence="2 3">
    <name type="scientific">Parabacteroides goldsteinii DSM 19448 = WAL 12034</name>
    <dbReference type="NCBI Taxonomy" id="927665"/>
    <lineage>
        <taxon>Bacteria</taxon>
        <taxon>Pseudomonadati</taxon>
        <taxon>Bacteroidota</taxon>
        <taxon>Bacteroidia</taxon>
        <taxon>Bacteroidales</taxon>
        <taxon>Tannerellaceae</taxon>
        <taxon>Parabacteroides</taxon>
    </lineage>
</organism>
<gene>
    <name evidence="2" type="ORF">HMPREF1535_03605</name>
</gene>
<dbReference type="PATRIC" id="fig|927665.4.peg.3708"/>
<proteinExistence type="predicted"/>
<dbReference type="STRING" id="927665.HMPREF1535_03605"/>
<evidence type="ECO:0000313" key="2">
    <source>
        <dbReference type="EMBL" id="KKB50256.1"/>
    </source>
</evidence>
<evidence type="ECO:0000313" key="3">
    <source>
        <dbReference type="Proteomes" id="UP000033047"/>
    </source>
</evidence>
<dbReference type="RefSeq" id="WP_148499117.1">
    <property type="nucleotide sequence ID" value="NZ_KQ033913.1"/>
</dbReference>
<dbReference type="EMBL" id="AQHV01000016">
    <property type="protein sequence ID" value="KKB50256.1"/>
    <property type="molecule type" value="Genomic_DNA"/>
</dbReference>
<keyword evidence="1" id="KW-0732">Signal</keyword>
<reference evidence="2 3" key="1">
    <citation type="submission" date="2013-04" db="EMBL/GenBank/DDBJ databases">
        <title>The Genome Sequence of Parabacteroides goldsteinii DSM 19448.</title>
        <authorList>
            <consortium name="The Broad Institute Genomics Platform"/>
            <person name="Earl A."/>
            <person name="Ward D."/>
            <person name="Feldgarden M."/>
            <person name="Gevers D."/>
            <person name="Martens E."/>
            <person name="Sakamoto M."/>
            <person name="Benno Y."/>
            <person name="Song Y."/>
            <person name="Liu C."/>
            <person name="Lee J."/>
            <person name="Bolanos M."/>
            <person name="Vaisanen M.L."/>
            <person name="Finegold S.M."/>
            <person name="Walker B."/>
            <person name="Young S."/>
            <person name="Zeng Q."/>
            <person name="Gargeya S."/>
            <person name="Fitzgerald M."/>
            <person name="Haas B."/>
            <person name="Abouelleil A."/>
            <person name="Allen A.W."/>
            <person name="Alvarado L."/>
            <person name="Arachchi H.M."/>
            <person name="Berlin A.M."/>
            <person name="Chapman S.B."/>
            <person name="Gainer-Dewar J."/>
            <person name="Goldberg J."/>
            <person name="Griggs A."/>
            <person name="Gujja S."/>
            <person name="Hansen M."/>
            <person name="Howarth C."/>
            <person name="Imamovic A."/>
            <person name="Ireland A."/>
            <person name="Larimer J."/>
            <person name="McCowan C."/>
            <person name="Murphy C."/>
            <person name="Pearson M."/>
            <person name="Poon T.W."/>
            <person name="Priest M."/>
            <person name="Roberts A."/>
            <person name="Saif S."/>
            <person name="Shea T."/>
            <person name="Sisk P."/>
            <person name="Sykes S."/>
            <person name="Wortman J."/>
            <person name="Nusbaum C."/>
            <person name="Birren B."/>
        </authorList>
    </citation>
    <scope>NUCLEOTIDE SEQUENCE [LARGE SCALE GENOMIC DNA]</scope>
    <source>
        <strain evidence="2 3">DSM 19448</strain>
    </source>
</reference>
<name>A0A0F5IXB0_9BACT</name>
<dbReference type="HOGENOM" id="CLU_1990500_0_0_10"/>
<feature type="chain" id="PRO_5002488243" evidence="1">
    <location>
        <begin position="21"/>
        <end position="125"/>
    </location>
</feature>
<dbReference type="Proteomes" id="UP000033047">
    <property type="component" value="Unassembled WGS sequence"/>
</dbReference>
<dbReference type="AlphaFoldDB" id="A0A0F5IXB0"/>
<accession>A0A0F5IXB0</accession>
<feature type="signal peptide" evidence="1">
    <location>
        <begin position="1"/>
        <end position="20"/>
    </location>
</feature>
<evidence type="ECO:0000256" key="1">
    <source>
        <dbReference type="SAM" id="SignalP"/>
    </source>
</evidence>
<comment type="caution">
    <text evidence="2">The sequence shown here is derived from an EMBL/GenBank/DDBJ whole genome shotgun (WGS) entry which is preliminary data.</text>
</comment>
<sequence length="125" mass="13862">MKKLILFFMLFLGITVHGFAQYQSHSECRDPACLGLLASCSVSFVNATEVTIYVPKPPVDVIGINSPLPVFDWGYDGNRIKIVLRKSVTESGIALLDIVVNKRGTVAGHDYQCYYHVELNITKAN</sequence>